<dbReference type="eggNOG" id="ENOG502R6NG">
    <property type="taxonomic scope" value="Eukaryota"/>
</dbReference>
<evidence type="ECO:0000256" key="1">
    <source>
        <dbReference type="SAM" id="MobiDB-lite"/>
    </source>
</evidence>
<dbReference type="EMBL" id="FP929134">
    <property type="protein sequence ID" value="CBX98618.1"/>
    <property type="molecule type" value="Genomic_DNA"/>
</dbReference>
<organism evidence="3">
    <name type="scientific">Leptosphaeria maculans (strain JN3 / isolate v23.1.3 / race Av1-4-5-6-7-8)</name>
    <name type="common">Blackleg fungus</name>
    <name type="synonym">Phoma lingam</name>
    <dbReference type="NCBI Taxonomy" id="985895"/>
    <lineage>
        <taxon>Eukaryota</taxon>
        <taxon>Fungi</taxon>
        <taxon>Dikarya</taxon>
        <taxon>Ascomycota</taxon>
        <taxon>Pezizomycotina</taxon>
        <taxon>Dothideomycetes</taxon>
        <taxon>Pleosporomycetidae</taxon>
        <taxon>Pleosporales</taxon>
        <taxon>Pleosporineae</taxon>
        <taxon>Leptosphaeriaceae</taxon>
        <taxon>Plenodomus</taxon>
        <taxon>Plenodomus lingam/Leptosphaeria maculans species complex</taxon>
    </lineage>
</organism>
<sequence>MESDQEETSDFDQEEAMLESPEVFPSRFPTDKYTDAIKFVQDENFKGRMSLDAFHTLWSRGCIEVDKFLDPDLRNDIHTVFARERFPHLRDDEYDYIRPATTLASRFILERNYLGFWLRLCAGSPRTRVDPNKKGEEVYIGEVDGLTAMKTTEALKEIAQHITWFNIDSQWSKRDPRRVAEVFMDADYQKCQRYKLFHDGDSCGSCSYCHSRNRGLCCICGFRQYREYGKDELRNVHKARGLTGYGRMSKRELIDALEADDDNAALAPNPAPSSNAVDIKVPRTRFHDIRVGLHEDMVKHIRDPKRDTWTRCEKLRFQSGLAATLVHELAHPFWYFAQKRCWSCFNPDPRLSETEPRHQNDPEIGVSWEYWAFGMRTPDAGRDQKLTNEAIPNIFQRHQWNYSYSTLEAGQSNASLDLVQHNFVIPFGYIHSWFQESTWRSIASKGTRACTIEPYRYAELVENGGLRSKARRAWMYGERFATAKQADRRLRQLLTDHNNRKKAIAKTSSEANPKLKAGRKSWVMKMLKGSKGEDEPVEK</sequence>
<protein>
    <submittedName>
        <fullName evidence="2">Predicted protein</fullName>
    </submittedName>
</protein>
<feature type="region of interest" description="Disordered" evidence="1">
    <location>
        <begin position="1"/>
        <end position="22"/>
    </location>
</feature>
<evidence type="ECO:0000313" key="3">
    <source>
        <dbReference type="Proteomes" id="UP000002668"/>
    </source>
</evidence>
<evidence type="ECO:0000313" key="2">
    <source>
        <dbReference type="EMBL" id="CBX98618.1"/>
    </source>
</evidence>
<dbReference type="AlphaFoldDB" id="E5A4S0"/>
<feature type="region of interest" description="Disordered" evidence="1">
    <location>
        <begin position="501"/>
        <end position="520"/>
    </location>
</feature>
<reference evidence="3" key="1">
    <citation type="journal article" date="2011" name="Nat. Commun.">
        <title>Effector diversification within compartments of the Leptosphaeria maculans genome affected by Repeat-Induced Point mutations.</title>
        <authorList>
            <person name="Rouxel T."/>
            <person name="Grandaubert J."/>
            <person name="Hane J.K."/>
            <person name="Hoede C."/>
            <person name="van de Wouw A.P."/>
            <person name="Couloux A."/>
            <person name="Dominguez V."/>
            <person name="Anthouard V."/>
            <person name="Bally P."/>
            <person name="Bourras S."/>
            <person name="Cozijnsen A.J."/>
            <person name="Ciuffetti L.M."/>
            <person name="Degrave A."/>
            <person name="Dilmaghani A."/>
            <person name="Duret L."/>
            <person name="Fudal I."/>
            <person name="Goodwin S.B."/>
            <person name="Gout L."/>
            <person name="Glaser N."/>
            <person name="Linglin J."/>
            <person name="Kema G.H.J."/>
            <person name="Lapalu N."/>
            <person name="Lawrence C.B."/>
            <person name="May K."/>
            <person name="Meyer M."/>
            <person name="Ollivier B."/>
            <person name="Poulain J."/>
            <person name="Schoch C.L."/>
            <person name="Simon A."/>
            <person name="Spatafora J.W."/>
            <person name="Stachowiak A."/>
            <person name="Turgeon B.G."/>
            <person name="Tyler B.M."/>
            <person name="Vincent D."/>
            <person name="Weissenbach J."/>
            <person name="Amselem J."/>
            <person name="Quesneville H."/>
            <person name="Oliver R.P."/>
            <person name="Wincker P."/>
            <person name="Balesdent M.-H."/>
            <person name="Howlett B.J."/>
        </authorList>
    </citation>
    <scope>NUCLEOTIDE SEQUENCE [LARGE SCALE GENOMIC DNA]</scope>
    <source>
        <strain evidence="3">JN3 / isolate v23.1.3 / race Av1-4-5-6-7-8</strain>
    </source>
</reference>
<dbReference type="Proteomes" id="UP000002668">
    <property type="component" value="Genome"/>
</dbReference>
<accession>E5A4S0</accession>
<dbReference type="VEuPathDB" id="FungiDB:LEMA_P078570.1"/>
<gene>
    <name evidence="2" type="ORF">LEMA_P078570.1</name>
</gene>
<dbReference type="InParanoid" id="E5A4S0"/>
<dbReference type="HOGENOM" id="CLU_505341_0_0_1"/>
<feature type="compositionally biased region" description="Acidic residues" evidence="1">
    <location>
        <begin position="1"/>
        <end position="17"/>
    </location>
</feature>
<dbReference type="OrthoDB" id="3783989at2759"/>
<proteinExistence type="predicted"/>
<name>E5A4S0_LEPMJ</name>
<keyword evidence="3" id="KW-1185">Reference proteome</keyword>